<dbReference type="EMBL" id="LYRP01000001">
    <property type="protein sequence ID" value="OAT78215.1"/>
    <property type="molecule type" value="Genomic_DNA"/>
</dbReference>
<protein>
    <recommendedName>
        <fullName evidence="1">DUF4123 domain-containing protein</fullName>
    </recommendedName>
</protein>
<evidence type="ECO:0000259" key="1">
    <source>
        <dbReference type="Pfam" id="PF13503"/>
    </source>
</evidence>
<dbReference type="STRING" id="1691903.A9B99_00280"/>
<name>A0A1B7L7H6_9ENTR</name>
<proteinExistence type="predicted"/>
<accession>A0A1B7L7H6</accession>
<dbReference type="Proteomes" id="UP000078225">
    <property type="component" value="Unassembled WGS sequence"/>
</dbReference>
<evidence type="ECO:0000313" key="3">
    <source>
        <dbReference type="Proteomes" id="UP000078225"/>
    </source>
</evidence>
<evidence type="ECO:0000313" key="2">
    <source>
        <dbReference type="EMBL" id="OAT78215.1"/>
    </source>
</evidence>
<sequence>MDNTVLPQALADQWQAQVQYLQSSVGVPHIDAIIDLSGDTLPCLATLPALSPQAQWSSLFAGLPESALQDQGPVLVRLHNNAWQHQQWLGELMRYYAGRHRLLLLVSPLAFSVLQQQLCSLTQFFWGNQSGIFRFYDPRIFPELFNHVLTPGQQNAFNQLGYFWGWLDRDNQQTWRAGKFRPHSDAVFQPHELQFTDKQIDAIGCISDADIAARMYTGTGLTPEVLFGRCLEAAFAAARSASGTLEDYLDTTVHNSGKAHAAE</sequence>
<gene>
    <name evidence="2" type="ORF">A9B99_00280</name>
</gene>
<dbReference type="AlphaFoldDB" id="A0A1B7L7H6"/>
<dbReference type="InterPro" id="IPR025391">
    <property type="entry name" value="DUF4123"/>
</dbReference>
<reference evidence="3" key="1">
    <citation type="submission" date="2016-05" db="EMBL/GenBank/DDBJ databases">
        <authorList>
            <person name="Behera P."/>
            <person name="Vaishampayan P."/>
            <person name="Singh N."/>
            <person name="Raina V."/>
            <person name="Suar M."/>
            <person name="Pattnaik A."/>
            <person name="Rastogi G."/>
        </authorList>
    </citation>
    <scope>NUCLEOTIDE SEQUENCE [LARGE SCALE GENOMIC DNA]</scope>
    <source>
        <strain evidence="3">MP23</strain>
    </source>
</reference>
<organism evidence="2 3">
    <name type="scientific">Mangrovibacter phragmitis</name>
    <dbReference type="NCBI Taxonomy" id="1691903"/>
    <lineage>
        <taxon>Bacteria</taxon>
        <taxon>Pseudomonadati</taxon>
        <taxon>Pseudomonadota</taxon>
        <taxon>Gammaproteobacteria</taxon>
        <taxon>Enterobacterales</taxon>
        <taxon>Enterobacteriaceae</taxon>
        <taxon>Mangrovibacter</taxon>
    </lineage>
</organism>
<keyword evidence="3" id="KW-1185">Reference proteome</keyword>
<feature type="domain" description="DUF4123" evidence="1">
    <location>
        <begin position="44"/>
        <end position="155"/>
    </location>
</feature>
<dbReference type="Pfam" id="PF13503">
    <property type="entry name" value="DUF4123"/>
    <property type="match status" value="1"/>
</dbReference>
<dbReference type="RefSeq" id="WP_064593467.1">
    <property type="nucleotide sequence ID" value="NZ_LYRP01000001.1"/>
</dbReference>
<comment type="caution">
    <text evidence="2">The sequence shown here is derived from an EMBL/GenBank/DDBJ whole genome shotgun (WGS) entry which is preliminary data.</text>
</comment>